<protein>
    <submittedName>
        <fullName evidence="8">Uncharacterized protein</fullName>
    </submittedName>
</protein>
<evidence type="ECO:0000313" key="8">
    <source>
        <dbReference type="WBParaSite" id="ACRNAN_scaffold729.g24358.t1"/>
    </source>
</evidence>
<dbReference type="PANTHER" id="PTHR31815">
    <property type="entry name" value="AGAP005329-PA"/>
    <property type="match status" value="1"/>
</dbReference>
<keyword evidence="4 6" id="KW-1133">Transmembrane helix</keyword>
<dbReference type="WBParaSite" id="ACRNAN_scaffold729.g24358.t1">
    <property type="protein sequence ID" value="ACRNAN_scaffold729.g24358.t1"/>
    <property type="gene ID" value="ACRNAN_scaffold729.g24358"/>
</dbReference>
<dbReference type="GO" id="GO:0016020">
    <property type="term" value="C:membrane"/>
    <property type="evidence" value="ECO:0007669"/>
    <property type="project" value="UniProtKB-SubCell"/>
</dbReference>
<proteinExistence type="inferred from homology"/>
<name>A0A914ECF8_9BILA</name>
<comment type="similarity">
    <text evidence="2">Belongs to the TMEM200 family.</text>
</comment>
<evidence type="ECO:0000256" key="3">
    <source>
        <dbReference type="ARBA" id="ARBA00022692"/>
    </source>
</evidence>
<dbReference type="PANTHER" id="PTHR31815:SF1">
    <property type="entry name" value="TRANSMEMBRANE PROTEIN 200C"/>
    <property type="match status" value="1"/>
</dbReference>
<evidence type="ECO:0000256" key="5">
    <source>
        <dbReference type="ARBA" id="ARBA00023136"/>
    </source>
</evidence>
<feature type="transmembrane region" description="Helical" evidence="6">
    <location>
        <begin position="63"/>
        <end position="82"/>
    </location>
</feature>
<keyword evidence="7" id="KW-1185">Reference proteome</keyword>
<accession>A0A914ECF8</accession>
<evidence type="ECO:0000256" key="2">
    <source>
        <dbReference type="ARBA" id="ARBA00005308"/>
    </source>
</evidence>
<evidence type="ECO:0000256" key="4">
    <source>
        <dbReference type="ARBA" id="ARBA00022989"/>
    </source>
</evidence>
<dbReference type="Proteomes" id="UP000887540">
    <property type="component" value="Unplaced"/>
</dbReference>
<comment type="subcellular location">
    <subcellularLocation>
        <location evidence="1">Membrane</location>
        <topology evidence="1">Multi-pass membrane protein</topology>
    </subcellularLocation>
</comment>
<evidence type="ECO:0000313" key="7">
    <source>
        <dbReference type="Proteomes" id="UP000887540"/>
    </source>
</evidence>
<reference evidence="8" key="1">
    <citation type="submission" date="2022-11" db="UniProtKB">
        <authorList>
            <consortium name="WormBaseParasite"/>
        </authorList>
    </citation>
    <scope>IDENTIFICATION</scope>
</reference>
<keyword evidence="3 6" id="KW-0812">Transmembrane</keyword>
<dbReference type="AlphaFoldDB" id="A0A914ECF8"/>
<sequence length="316" mass="35431">MLAARGVSLGLGKIHLSEINNLRADRATIGRLVKPQKKDVSKPKIIVKKHVDRKTLWTACRTVVIGIVVIIIGMGMTIIGYFDKELSMKISYNSTLNENVTTINDTLRYPLKSMQYLGPVLMGFGSFLLIIACVITLESRDKHAQIIQYESNELRKTKKEANTKRCLLANEEIQPHGASIDPIMTLSNGSVEKNLNHSVYFKGITEENIKFNDNNEIEVNFEEHEKRKNTMAEMNQTSIKLPASIIVSNLLENSNTSMNIISSMDNENLQTELLYINKPRPRGPAPIAKFDSLSLMGSAGSSPHLAKREKTCIEFR</sequence>
<dbReference type="InterPro" id="IPR018787">
    <property type="entry name" value="DUF2371_TMEM200"/>
</dbReference>
<dbReference type="Pfam" id="PF10177">
    <property type="entry name" value="DUF2371"/>
    <property type="match status" value="1"/>
</dbReference>
<evidence type="ECO:0000256" key="1">
    <source>
        <dbReference type="ARBA" id="ARBA00004141"/>
    </source>
</evidence>
<organism evidence="7 8">
    <name type="scientific">Acrobeloides nanus</name>
    <dbReference type="NCBI Taxonomy" id="290746"/>
    <lineage>
        <taxon>Eukaryota</taxon>
        <taxon>Metazoa</taxon>
        <taxon>Ecdysozoa</taxon>
        <taxon>Nematoda</taxon>
        <taxon>Chromadorea</taxon>
        <taxon>Rhabditida</taxon>
        <taxon>Tylenchina</taxon>
        <taxon>Cephalobomorpha</taxon>
        <taxon>Cephaloboidea</taxon>
        <taxon>Cephalobidae</taxon>
        <taxon>Acrobeloides</taxon>
    </lineage>
</organism>
<evidence type="ECO:0000256" key="6">
    <source>
        <dbReference type="SAM" id="Phobius"/>
    </source>
</evidence>
<keyword evidence="5 6" id="KW-0472">Membrane</keyword>
<feature type="transmembrane region" description="Helical" evidence="6">
    <location>
        <begin position="116"/>
        <end position="137"/>
    </location>
</feature>